<evidence type="ECO:0000259" key="1">
    <source>
        <dbReference type="Pfam" id="PF13577"/>
    </source>
</evidence>
<protein>
    <recommendedName>
        <fullName evidence="1">SnoaL-like domain-containing protein</fullName>
    </recommendedName>
</protein>
<evidence type="ECO:0000313" key="2">
    <source>
        <dbReference type="EMBL" id="RIV25637.1"/>
    </source>
</evidence>
<organism evidence="2 3">
    <name type="scientific">Fibrisoma montanum</name>
    <dbReference type="NCBI Taxonomy" id="2305895"/>
    <lineage>
        <taxon>Bacteria</taxon>
        <taxon>Pseudomonadati</taxon>
        <taxon>Bacteroidota</taxon>
        <taxon>Cytophagia</taxon>
        <taxon>Cytophagales</taxon>
        <taxon>Spirosomataceae</taxon>
        <taxon>Fibrisoma</taxon>
    </lineage>
</organism>
<dbReference type="InterPro" id="IPR037401">
    <property type="entry name" value="SnoaL-like"/>
</dbReference>
<name>A0A418MFV5_9BACT</name>
<sequence>MESFTPREQITDVVNRLFVYTDYQEWQKIQDDVFSESLFFDMSSLGGESKQMTSKAVCDTWQQGFVGIDAINHLAGNYLVQINGTEADVFAYATATHYKEAATAGKTREFVGSYDLHLIQTENGWRIDRFRYTLKYASGNLDLK</sequence>
<reference evidence="2 3" key="1">
    <citation type="submission" date="2018-08" db="EMBL/GenBank/DDBJ databases">
        <title>Fibrisoma montanum sp. nov., isolated from Danxia mountain soil.</title>
        <authorList>
            <person name="Huang Y."/>
        </authorList>
    </citation>
    <scope>NUCLEOTIDE SEQUENCE [LARGE SCALE GENOMIC DNA]</scope>
    <source>
        <strain evidence="2 3">HYT19</strain>
    </source>
</reference>
<dbReference type="Pfam" id="PF13577">
    <property type="entry name" value="SnoaL_4"/>
    <property type="match status" value="1"/>
</dbReference>
<keyword evidence="3" id="KW-1185">Reference proteome</keyword>
<dbReference type="OrthoDB" id="2599042at2"/>
<evidence type="ECO:0000313" key="3">
    <source>
        <dbReference type="Proteomes" id="UP000283523"/>
    </source>
</evidence>
<comment type="caution">
    <text evidence="2">The sequence shown here is derived from an EMBL/GenBank/DDBJ whole genome shotgun (WGS) entry which is preliminary data.</text>
</comment>
<dbReference type="SUPFAM" id="SSF54427">
    <property type="entry name" value="NTF2-like"/>
    <property type="match status" value="1"/>
</dbReference>
<dbReference type="EMBL" id="QXED01000002">
    <property type="protein sequence ID" value="RIV25637.1"/>
    <property type="molecule type" value="Genomic_DNA"/>
</dbReference>
<dbReference type="Gene3D" id="3.10.450.50">
    <property type="match status" value="1"/>
</dbReference>
<accession>A0A418MFV5</accession>
<dbReference type="AlphaFoldDB" id="A0A418MFV5"/>
<proteinExistence type="predicted"/>
<gene>
    <name evidence="2" type="ORF">DYU11_09685</name>
</gene>
<feature type="domain" description="SnoaL-like" evidence="1">
    <location>
        <begin position="6"/>
        <end position="131"/>
    </location>
</feature>
<dbReference type="InterPro" id="IPR032710">
    <property type="entry name" value="NTF2-like_dom_sf"/>
</dbReference>
<dbReference type="Proteomes" id="UP000283523">
    <property type="component" value="Unassembled WGS sequence"/>
</dbReference>